<keyword evidence="9" id="KW-1185">Reference proteome</keyword>
<accession>A0A7X0NDY5</accession>
<dbReference type="InterPro" id="IPR050448">
    <property type="entry name" value="OpgB/LTA_synthase_biosynth"/>
</dbReference>
<sequence length="525" mass="58632">MLVSGHWDELIIVTISLILISKFIIFPIAKKLANGFTLETKLSSLSKVSASILFILLSAIFARGTFDHRPINPSFVYFSTDPLVNSLTLNSSYSVAHAIKAIGNEKSAAKIYGKMDEDKVISIVRNETGLKSENFYNESKPTQAIRQPTYHGKPKNLVIILEESLGAQYVSELDGLELTPNIDKLYNEGWGFKQLYATGTRSVRGVEAVITGFTPTPARAVVKLDKSQKNFFTIANLLKDNGYNTQFIYGGESHFDNMKSFFLGNGFTDIVDFDDIEETAFVGSWGASDEDLFKQTDKELLKLHKQGKPFFSFIFSSSNHDPFEIPQDVISPINYSKEQLLKYDGKELLRHKAIQYADYALGEFISKAKSQPYWQDTVFLIVADHDARVMGKNLVPINNFHIPAVILNSTHLPAKDDRIVSQIDLAPTVLSLIGVANDSPMIGQDLTNENIHQRAMMQYASNFAYLTEAGATILRPNKPALGFSYDPTSMSLQPRQSSVQENETALAHALWGSVAFKNNWFSYNN</sequence>
<dbReference type="PANTHER" id="PTHR47371:SF3">
    <property type="entry name" value="PHOSPHOGLYCEROL TRANSFERASE I"/>
    <property type="match status" value="1"/>
</dbReference>
<evidence type="ECO:0000256" key="6">
    <source>
        <dbReference type="SAM" id="Phobius"/>
    </source>
</evidence>
<dbReference type="InterPro" id="IPR017850">
    <property type="entry name" value="Alkaline_phosphatase_core_sf"/>
</dbReference>
<keyword evidence="5 6" id="KW-0472">Membrane</keyword>
<name>A0A7X0NDY5_9GAMM</name>
<evidence type="ECO:0000313" key="9">
    <source>
        <dbReference type="Proteomes" id="UP000537141"/>
    </source>
</evidence>
<feature type="transmembrane region" description="Helical" evidence="6">
    <location>
        <begin position="48"/>
        <end position="66"/>
    </location>
</feature>
<evidence type="ECO:0000256" key="5">
    <source>
        <dbReference type="ARBA" id="ARBA00023136"/>
    </source>
</evidence>
<keyword evidence="8" id="KW-0808">Transferase</keyword>
<dbReference type="Proteomes" id="UP000537141">
    <property type="component" value="Unassembled WGS sequence"/>
</dbReference>
<evidence type="ECO:0000256" key="2">
    <source>
        <dbReference type="ARBA" id="ARBA00022475"/>
    </source>
</evidence>
<proteinExistence type="predicted"/>
<evidence type="ECO:0000256" key="1">
    <source>
        <dbReference type="ARBA" id="ARBA00004651"/>
    </source>
</evidence>
<organism evidence="8 9">
    <name type="scientific">Thalassotalea piscium</name>
    <dbReference type="NCBI Taxonomy" id="1230533"/>
    <lineage>
        <taxon>Bacteria</taxon>
        <taxon>Pseudomonadati</taxon>
        <taxon>Pseudomonadota</taxon>
        <taxon>Gammaproteobacteria</taxon>
        <taxon>Alteromonadales</taxon>
        <taxon>Colwelliaceae</taxon>
        <taxon>Thalassotalea</taxon>
    </lineage>
</organism>
<reference evidence="8 9" key="1">
    <citation type="submission" date="2020-08" db="EMBL/GenBank/DDBJ databases">
        <title>Genomic Encyclopedia of Type Strains, Phase IV (KMG-IV): sequencing the most valuable type-strain genomes for metagenomic binning, comparative biology and taxonomic classification.</title>
        <authorList>
            <person name="Goeker M."/>
        </authorList>
    </citation>
    <scope>NUCLEOTIDE SEQUENCE [LARGE SCALE GENOMIC DNA]</scope>
    <source>
        <strain evidence="8 9">DSM 26287</strain>
    </source>
</reference>
<dbReference type="SUPFAM" id="SSF53649">
    <property type="entry name" value="Alkaline phosphatase-like"/>
    <property type="match status" value="1"/>
</dbReference>
<dbReference type="Pfam" id="PF00884">
    <property type="entry name" value="Sulfatase"/>
    <property type="match status" value="1"/>
</dbReference>
<feature type="transmembrane region" description="Helical" evidence="6">
    <location>
        <begin position="6"/>
        <end position="28"/>
    </location>
</feature>
<feature type="domain" description="Sulfatase N-terminal" evidence="7">
    <location>
        <begin position="155"/>
        <end position="435"/>
    </location>
</feature>
<evidence type="ECO:0000256" key="3">
    <source>
        <dbReference type="ARBA" id="ARBA00022692"/>
    </source>
</evidence>
<comment type="subcellular location">
    <subcellularLocation>
        <location evidence="1">Cell membrane</location>
        <topology evidence="1">Multi-pass membrane protein</topology>
    </subcellularLocation>
</comment>
<dbReference type="Gene3D" id="3.40.720.10">
    <property type="entry name" value="Alkaline Phosphatase, subunit A"/>
    <property type="match status" value="1"/>
</dbReference>
<dbReference type="EMBL" id="JACHHU010000001">
    <property type="protein sequence ID" value="MBB6541684.1"/>
    <property type="molecule type" value="Genomic_DNA"/>
</dbReference>
<comment type="caution">
    <text evidence="8">The sequence shown here is derived from an EMBL/GenBank/DDBJ whole genome shotgun (WGS) entry which is preliminary data.</text>
</comment>
<evidence type="ECO:0000259" key="7">
    <source>
        <dbReference type="Pfam" id="PF00884"/>
    </source>
</evidence>
<gene>
    <name evidence="8" type="ORF">HNQ55_000158</name>
</gene>
<protein>
    <submittedName>
        <fullName evidence="8">Phosphoglycerol transferase MdoB-like AlkP superfamily enzyme</fullName>
    </submittedName>
</protein>
<dbReference type="InterPro" id="IPR000917">
    <property type="entry name" value="Sulfatase_N"/>
</dbReference>
<dbReference type="CDD" id="cd16015">
    <property type="entry name" value="LTA_synthase"/>
    <property type="match status" value="1"/>
</dbReference>
<dbReference type="GO" id="GO:0016740">
    <property type="term" value="F:transferase activity"/>
    <property type="evidence" value="ECO:0007669"/>
    <property type="project" value="UniProtKB-KW"/>
</dbReference>
<dbReference type="GO" id="GO:0005886">
    <property type="term" value="C:plasma membrane"/>
    <property type="evidence" value="ECO:0007669"/>
    <property type="project" value="UniProtKB-SubCell"/>
</dbReference>
<keyword evidence="4 6" id="KW-1133">Transmembrane helix</keyword>
<dbReference type="AlphaFoldDB" id="A0A7X0NDY5"/>
<evidence type="ECO:0000313" key="8">
    <source>
        <dbReference type="EMBL" id="MBB6541684.1"/>
    </source>
</evidence>
<keyword evidence="3 6" id="KW-0812">Transmembrane</keyword>
<dbReference type="RefSeq" id="WP_246454844.1">
    <property type="nucleotide sequence ID" value="NZ_AP027362.1"/>
</dbReference>
<dbReference type="PANTHER" id="PTHR47371">
    <property type="entry name" value="LIPOTEICHOIC ACID SYNTHASE"/>
    <property type="match status" value="1"/>
</dbReference>
<evidence type="ECO:0000256" key="4">
    <source>
        <dbReference type="ARBA" id="ARBA00022989"/>
    </source>
</evidence>
<keyword evidence="2" id="KW-1003">Cell membrane</keyword>
<dbReference type="Gene3D" id="3.30.1120.80">
    <property type="match status" value="1"/>
</dbReference>